<keyword evidence="6" id="KW-0479">Metal-binding</keyword>
<feature type="region of interest" description="Disordered" evidence="14">
    <location>
        <begin position="1"/>
        <end position="202"/>
    </location>
</feature>
<feature type="region of interest" description="Disordered" evidence="14">
    <location>
        <begin position="1116"/>
        <end position="1152"/>
    </location>
</feature>
<dbReference type="InterPro" id="IPR002156">
    <property type="entry name" value="RNaseH_domain"/>
</dbReference>
<dbReference type="GO" id="GO:0000118">
    <property type="term" value="C:histone deacetylase complex"/>
    <property type="evidence" value="ECO:0007669"/>
    <property type="project" value="TreeGrafter"/>
</dbReference>
<sequence>MSPGQLPSDSIKVVPGRSKLRVESSNPVPRGNPTSKASKVKLLSPEEAMKLTSGGNGMAVSPVKPTRAPSQVPKPVPPRRTPEAPRPVPACPTPEAPRPVSARPTSEAPTPETPRPVSARPTSAAPSPVSARRTPEAPRPIPARPTSEAPTLVPALPTSAAPSPVSAHPTSAAPSPVSAHPTSAAPSPVSARQTSEASKPVLANPAAGIRREIVCGLRALSMTTTPVRQRTNPSLLQSKKVEPPSPRALQIRSRVKQQAATATQVQQGTIVEVGGKAKDHGSKEIRQSVSEEELSKLLLYLPAQNPSWNGRIMDSASPPEFDCEFWSKPASNITRKALRRSKAMPALLKVELLPTCHILNDVSGRSPTLLKVEMYLFPDEKKTERFKGEHANLFEAMATRNVMAKANINDTVLLIFSSKLLDKTSQFVINTQKKTENFLWGFFLQTKNSLGLVPETASQIDTDFDDGDVVDMDIDTECLTPSLALKLITESQNTPSRSPEKVNRETSLPPGFEKIWTPPLVKLNIQGTSNPLSDLTGSAGIVRDQSGKWVFGYIRCHRSIPEVAAGLLAIYHGLKFLWDSGFRRIQLETTSFEIINALTTRSSLFCKRKTLLGSCKDMILKDWECDIYHISKEQNSCAEWLAKRSEEQPQDLVFFEYPPRGLVDLLEKDRLAAICRKIRLSHPPEMTMAGESSGKKCGDGDGKVAGKSQRKVGLVYDETMCKHDTPDGEVDVECPDRIRVIWKKLQLAGVTQRCVVLGASKAEDKHLKLVHTKKHVNLVRSISTKRKDSRRNKIASQFNSIYLNGGSSEAAYLAAGSVVNVAEKVAEGELDCGFAIVRPPGHHAEADEAMGFCLFNNVAVAASYLLNERPDLGVKKILIVDWDIHHGNGTQKMFWKDPRVLIFSVHRYDDGSFYPFGDDGNYNMVGEGPGEGFNINVPWEQGGCGDADYFAAWDHILIPVTKEFNPDIILLSAGFDAAIGDPLGGCCVTPYGYSVMLKKLMEFAQGKIVLALEGGYNLESMAKSSLACVQVLLDDKPVQCSSGTYPLESTRHLIQAVRKRLCVYWPSLAEELSWKLVDQKTPTPVGHLSSCLPFPSSLFVGRESVVSGARTEGPNLTVLPSLEPRSTSHSLPHSHLSVTKKRKAPASGSTSSRRFSELEDVIVEKVLPSFQEELTGMEFEDRIAFGKESSFKAIVMFDHLAQENRELRYKISAASDALMASNEKLKNLSAERNSADALLREVEELKSLLAARDGELEAKRKELKAKDKELEARLMLVGAREDEMRGLRAKIESLLRERNEGVAKAERLDKELQEDRPRSRLENEDTDMDSEDEDIETLSQKFKKDINLVFEKFRKDTELFIGELKKEREHAITAAVITTRYQVCRKWKSQGTLSGELKFAAEVYSKLRSLVEEHGKSHIYPCVEMYEEAWKEFVGPRHHPTLEKLRAAKLDLFTFRTILSHLPVMAMAGESSGKKYGDGDGKFAGKSQRKVGLIYDETMCKHDTPDGEDHPECPDRIRVIWEKLQLAGVSQRCVVLGSSKAEDRHLQLVHTKDHVDLVKSLSTKERDYRRHRIALQWNSIYLNGGSSEAAYLAAGSVVKVAEKVAEGELDCGYAIVRPPGHHAEADEAMGFCLFNNIAVAASYLLNERPDLGVKKILIVDWDVHHGNGTQKMFWEDPRVLFFSVHRHEYGSFYPAGDDGDYNMVGEGPGEGFNINVPWDQGRCGDADYLAAWDHILIPVAREFNPDIILLSAGFDAAIGDPLGGCRVTPYGYSVMLKKLMEFAHGKIVMALEGGYNLDSIAKSSLACVQVLLGDKQIHGSSEEYPFESTWRVIQAVRKRLCAYWPSLADELSWKLINQKTPTPIILISSSDSENEDDAHGLLDQMSKLSIENHQGTPLENHQVDTVSTSWRADLAKVDVWYASFGSNMWKPRFLCYIQGGQVDGMKKTCVGSMDKSPPKDIVWETFPHRLFFGRESSVSWGVGGVAFTNPLANFIDQTHMCLYRITLEQFNDVLSQENGLNVDSDSPVFDLAALQLVENKGSILEAALNSWYGNVVCLGKESDIPILTMTCTLSAVEKFTSGEIPLRPPAEAYANTLIRGLVEGGRFSEEEAKAYIDNAVSKPL</sequence>
<evidence type="ECO:0000256" key="3">
    <source>
        <dbReference type="ARBA" id="ARBA00007738"/>
    </source>
</evidence>
<evidence type="ECO:0000256" key="13">
    <source>
        <dbReference type="ARBA" id="ARBA00049416"/>
    </source>
</evidence>
<evidence type="ECO:0000313" key="19">
    <source>
        <dbReference type="Proteomes" id="UP000682877"/>
    </source>
</evidence>
<dbReference type="SUPFAM" id="SSF52768">
    <property type="entry name" value="Arginase/deacetylase"/>
    <property type="match status" value="2"/>
</dbReference>
<feature type="compositionally biased region" description="Polar residues" evidence="14">
    <location>
        <begin position="180"/>
        <end position="197"/>
    </location>
</feature>
<feature type="compositionally biased region" description="Basic and acidic residues" evidence="14">
    <location>
        <begin position="1305"/>
        <end position="1323"/>
    </location>
</feature>
<dbReference type="PRINTS" id="PR01270">
    <property type="entry name" value="HDASUPER"/>
</dbReference>
<organism evidence="18 19">
    <name type="scientific">Arabidopsis arenosa</name>
    <name type="common">Sand rock-cress</name>
    <name type="synonym">Cardaminopsis arenosa</name>
    <dbReference type="NCBI Taxonomy" id="38785"/>
    <lineage>
        <taxon>Eukaryota</taxon>
        <taxon>Viridiplantae</taxon>
        <taxon>Streptophyta</taxon>
        <taxon>Embryophyta</taxon>
        <taxon>Tracheophyta</taxon>
        <taxon>Spermatophyta</taxon>
        <taxon>Magnoliopsida</taxon>
        <taxon>eudicotyledons</taxon>
        <taxon>Gunneridae</taxon>
        <taxon>Pentapetalae</taxon>
        <taxon>rosids</taxon>
        <taxon>malvids</taxon>
        <taxon>Brassicales</taxon>
        <taxon>Brassicaceae</taxon>
        <taxon>Camelineae</taxon>
        <taxon>Arabidopsis</taxon>
    </lineage>
</organism>
<dbReference type="Proteomes" id="UP000682877">
    <property type="component" value="Chromosome 8"/>
</dbReference>
<dbReference type="GO" id="GO:0046872">
    <property type="term" value="F:metal ion binding"/>
    <property type="evidence" value="ECO:0007669"/>
    <property type="project" value="UniProtKB-KW"/>
</dbReference>
<evidence type="ECO:0000256" key="10">
    <source>
        <dbReference type="ARBA" id="ARBA00023015"/>
    </source>
</evidence>
<keyword evidence="5" id="KW-0678">Repressor</keyword>
<feature type="compositionally biased region" description="Pro residues" evidence="14">
    <location>
        <begin position="72"/>
        <end position="97"/>
    </location>
</feature>
<dbReference type="PANTHER" id="PTHR10625">
    <property type="entry name" value="HISTONE DEACETYLASE HDAC1-RELATED"/>
    <property type="match status" value="1"/>
</dbReference>
<dbReference type="SUPFAM" id="SSF53098">
    <property type="entry name" value="Ribonuclease H-like"/>
    <property type="match status" value="1"/>
</dbReference>
<comment type="cofactor">
    <cofactor evidence="1">
        <name>Zn(2+)</name>
        <dbReference type="ChEBI" id="CHEBI:29105"/>
    </cofactor>
</comment>
<dbReference type="PANTHER" id="PTHR10625:SF25">
    <property type="entry name" value="HISTONE DEACETYLASE 18-RELATED"/>
    <property type="match status" value="1"/>
</dbReference>
<dbReference type="Gene3D" id="3.10.490.10">
    <property type="entry name" value="Gamma-glutamyl cyclotransferase-like"/>
    <property type="match status" value="1"/>
</dbReference>
<evidence type="ECO:0000256" key="9">
    <source>
        <dbReference type="ARBA" id="ARBA00022853"/>
    </source>
</evidence>
<reference evidence="18" key="1">
    <citation type="submission" date="2021-01" db="EMBL/GenBank/DDBJ databases">
        <authorList>
            <person name="Bezrukov I."/>
        </authorList>
    </citation>
    <scope>NUCLEOTIDE SEQUENCE</scope>
</reference>
<dbReference type="EC" id="3.5.1.98" evidence="4"/>
<keyword evidence="19" id="KW-1185">Reference proteome</keyword>
<dbReference type="GO" id="GO:0003676">
    <property type="term" value="F:nucleic acid binding"/>
    <property type="evidence" value="ECO:0007669"/>
    <property type="project" value="InterPro"/>
</dbReference>
<evidence type="ECO:0000259" key="15">
    <source>
        <dbReference type="Pfam" id="PF00850"/>
    </source>
</evidence>
<proteinExistence type="inferred from homology"/>
<feature type="domain" description="Histone deacetylase" evidence="15">
    <location>
        <begin position="732"/>
        <end position="1031"/>
    </location>
</feature>
<keyword evidence="10" id="KW-0805">Transcription regulation</keyword>
<evidence type="ECO:0000259" key="17">
    <source>
        <dbReference type="Pfam" id="PF23121"/>
    </source>
</evidence>
<keyword evidence="8" id="KW-0862">Zinc</keyword>
<gene>
    <name evidence="18" type="ORF">AARE701A_LOCUS22057</name>
</gene>
<dbReference type="InterPro" id="IPR000286">
    <property type="entry name" value="HDACs"/>
</dbReference>
<evidence type="ECO:0000256" key="2">
    <source>
        <dbReference type="ARBA" id="ARBA00004123"/>
    </source>
</evidence>
<dbReference type="GO" id="GO:0005737">
    <property type="term" value="C:cytoplasm"/>
    <property type="evidence" value="ECO:0007669"/>
    <property type="project" value="UniProtKB-ARBA"/>
</dbReference>
<dbReference type="Gene3D" id="3.40.800.20">
    <property type="entry name" value="Histone deacetylase domain"/>
    <property type="match status" value="2"/>
</dbReference>
<accession>A0A8S2B4F4</accession>
<dbReference type="Pfam" id="PF00850">
    <property type="entry name" value="Hist_deacetyl"/>
    <property type="match status" value="2"/>
</dbReference>
<evidence type="ECO:0000256" key="14">
    <source>
        <dbReference type="SAM" id="MobiDB-lite"/>
    </source>
</evidence>
<feature type="compositionally biased region" description="Acidic residues" evidence="14">
    <location>
        <begin position="1324"/>
        <end position="1333"/>
    </location>
</feature>
<dbReference type="InterPro" id="IPR023801">
    <property type="entry name" value="His_deacetylse_dom"/>
</dbReference>
<evidence type="ECO:0000313" key="18">
    <source>
        <dbReference type="EMBL" id="CAE6252416.1"/>
    </source>
</evidence>
<dbReference type="Pfam" id="PF13456">
    <property type="entry name" value="RVT_3"/>
    <property type="match status" value="1"/>
</dbReference>
<dbReference type="Gene3D" id="3.30.420.10">
    <property type="entry name" value="Ribonuclease H-like superfamily/Ribonuclease H"/>
    <property type="match status" value="1"/>
</dbReference>
<keyword evidence="11" id="KW-0804">Transcription</keyword>
<dbReference type="GO" id="GO:0040029">
    <property type="term" value="P:epigenetic regulation of gene expression"/>
    <property type="evidence" value="ECO:0007669"/>
    <property type="project" value="TreeGrafter"/>
</dbReference>
<keyword evidence="12" id="KW-0539">Nucleus</keyword>
<keyword evidence="7" id="KW-0378">Hydrolase</keyword>
<dbReference type="InterPro" id="IPR012337">
    <property type="entry name" value="RNaseH-like_sf"/>
</dbReference>
<protein>
    <recommendedName>
        <fullName evidence="4">histone deacetylase</fullName>
        <ecNumber evidence="4">3.5.1.98</ecNumber>
    </recommendedName>
</protein>
<evidence type="ECO:0000256" key="8">
    <source>
        <dbReference type="ARBA" id="ARBA00022833"/>
    </source>
</evidence>
<dbReference type="FunFam" id="3.40.800.20:FF:000014">
    <property type="entry name" value="Histone deacetylase 15"/>
    <property type="match status" value="2"/>
</dbReference>
<feature type="domain" description="AIPP2-like SPOC-like" evidence="17">
    <location>
        <begin position="308"/>
        <end position="443"/>
    </location>
</feature>
<dbReference type="InterPro" id="IPR037138">
    <property type="entry name" value="His_deacetylse_dom_sf"/>
</dbReference>
<dbReference type="GO" id="GO:0050793">
    <property type="term" value="P:regulation of developmental process"/>
    <property type="evidence" value="ECO:0007669"/>
    <property type="project" value="UniProtKB-ARBA"/>
</dbReference>
<dbReference type="InterPro" id="IPR023696">
    <property type="entry name" value="Ureohydrolase_dom_sf"/>
</dbReference>
<evidence type="ECO:0000256" key="5">
    <source>
        <dbReference type="ARBA" id="ARBA00022491"/>
    </source>
</evidence>
<feature type="region of interest" description="Disordered" evidence="14">
    <location>
        <begin position="1305"/>
        <end position="1333"/>
    </location>
</feature>
<dbReference type="GO" id="GO:0004523">
    <property type="term" value="F:RNA-DNA hybrid ribonuclease activity"/>
    <property type="evidence" value="ECO:0007669"/>
    <property type="project" value="InterPro"/>
</dbReference>
<keyword evidence="9" id="KW-0156">Chromatin regulator</keyword>
<feature type="compositionally biased region" description="Low complexity" evidence="14">
    <location>
        <begin position="1127"/>
        <end position="1137"/>
    </location>
</feature>
<comment type="subcellular location">
    <subcellularLocation>
        <location evidence="2">Nucleus</location>
    </subcellularLocation>
</comment>
<feature type="domain" description="Histone deacetylase" evidence="15">
    <location>
        <begin position="1510"/>
        <end position="1810"/>
    </location>
</feature>
<dbReference type="Pfam" id="PF23121">
    <property type="entry name" value="SPOC_AIPP2"/>
    <property type="match status" value="1"/>
</dbReference>
<evidence type="ECO:0000259" key="16">
    <source>
        <dbReference type="Pfam" id="PF13456"/>
    </source>
</evidence>
<dbReference type="CDD" id="cd06222">
    <property type="entry name" value="RNase_H_like"/>
    <property type="match status" value="1"/>
</dbReference>
<evidence type="ECO:0000256" key="4">
    <source>
        <dbReference type="ARBA" id="ARBA00012111"/>
    </source>
</evidence>
<comment type="similarity">
    <text evidence="3">Belongs to the histone deacetylase family. HD type 2 subfamily.</text>
</comment>
<comment type="catalytic activity">
    <reaction evidence="13">
        <text>N(6)-acetyl-L-lysyl-[histone] + H2O = L-lysyl-[histone] + acetate</text>
        <dbReference type="Rhea" id="RHEA:58196"/>
        <dbReference type="Rhea" id="RHEA-COMP:9845"/>
        <dbReference type="Rhea" id="RHEA-COMP:11338"/>
        <dbReference type="ChEBI" id="CHEBI:15377"/>
        <dbReference type="ChEBI" id="CHEBI:29969"/>
        <dbReference type="ChEBI" id="CHEBI:30089"/>
        <dbReference type="ChEBI" id="CHEBI:61930"/>
        <dbReference type="EC" id="3.5.1.98"/>
    </reaction>
    <physiologicalReaction direction="left-to-right" evidence="13">
        <dbReference type="Rhea" id="RHEA:58197"/>
    </physiologicalReaction>
</comment>
<dbReference type="InterPro" id="IPR044730">
    <property type="entry name" value="RNase_H-like_dom_plant"/>
</dbReference>
<evidence type="ECO:0000256" key="12">
    <source>
        <dbReference type="ARBA" id="ARBA00023242"/>
    </source>
</evidence>
<evidence type="ECO:0000256" key="1">
    <source>
        <dbReference type="ARBA" id="ARBA00001947"/>
    </source>
</evidence>
<feature type="domain" description="RNase H type-1" evidence="16">
    <location>
        <begin position="525"/>
        <end position="644"/>
    </location>
</feature>
<evidence type="ECO:0000256" key="6">
    <source>
        <dbReference type="ARBA" id="ARBA00022723"/>
    </source>
</evidence>
<dbReference type="EMBL" id="LR999458">
    <property type="protein sequence ID" value="CAE6252416.1"/>
    <property type="molecule type" value="Genomic_DNA"/>
</dbReference>
<evidence type="ECO:0000256" key="11">
    <source>
        <dbReference type="ARBA" id="ARBA00023163"/>
    </source>
</evidence>
<feature type="compositionally biased region" description="Polar residues" evidence="14">
    <location>
        <begin position="23"/>
        <end position="37"/>
    </location>
</feature>
<dbReference type="InterPro" id="IPR036397">
    <property type="entry name" value="RNaseH_sf"/>
</dbReference>
<name>A0A8S2B4F4_ARAAE</name>
<dbReference type="InterPro" id="IPR056280">
    <property type="entry name" value="AIPP2-like_SPOC"/>
</dbReference>
<evidence type="ECO:0000256" key="7">
    <source>
        <dbReference type="ARBA" id="ARBA00022801"/>
    </source>
</evidence>
<dbReference type="GO" id="GO:0141221">
    <property type="term" value="F:histone deacetylase activity, hydrolytic mechanism"/>
    <property type="evidence" value="ECO:0007669"/>
    <property type="project" value="UniProtKB-EC"/>
</dbReference>